<keyword evidence="3" id="KW-1185">Reference proteome</keyword>
<organism evidence="2 3">
    <name type="scientific">Cyclotella cryptica</name>
    <dbReference type="NCBI Taxonomy" id="29204"/>
    <lineage>
        <taxon>Eukaryota</taxon>
        <taxon>Sar</taxon>
        <taxon>Stramenopiles</taxon>
        <taxon>Ochrophyta</taxon>
        <taxon>Bacillariophyta</taxon>
        <taxon>Coscinodiscophyceae</taxon>
        <taxon>Thalassiosirophycidae</taxon>
        <taxon>Stephanodiscales</taxon>
        <taxon>Stephanodiscaceae</taxon>
        <taxon>Cyclotella</taxon>
    </lineage>
</organism>
<gene>
    <name evidence="2" type="ORF">HJC23_007227</name>
</gene>
<evidence type="ECO:0000313" key="2">
    <source>
        <dbReference type="EMBL" id="KAL3802402.1"/>
    </source>
</evidence>
<evidence type="ECO:0000313" key="3">
    <source>
        <dbReference type="Proteomes" id="UP001516023"/>
    </source>
</evidence>
<dbReference type="Proteomes" id="UP001516023">
    <property type="component" value="Unassembled WGS sequence"/>
</dbReference>
<reference evidence="2 3" key="1">
    <citation type="journal article" date="2020" name="G3 (Bethesda)">
        <title>Improved Reference Genome for Cyclotella cryptica CCMP332, a Model for Cell Wall Morphogenesis, Salinity Adaptation, and Lipid Production in Diatoms (Bacillariophyta).</title>
        <authorList>
            <person name="Roberts W.R."/>
            <person name="Downey K.M."/>
            <person name="Ruck E.C."/>
            <person name="Traller J.C."/>
            <person name="Alverson A.J."/>
        </authorList>
    </citation>
    <scope>NUCLEOTIDE SEQUENCE [LARGE SCALE GENOMIC DNA]</scope>
    <source>
        <strain evidence="2 3">CCMP332</strain>
    </source>
</reference>
<feature type="transmembrane region" description="Helical" evidence="1">
    <location>
        <begin position="213"/>
        <end position="236"/>
    </location>
</feature>
<comment type="caution">
    <text evidence="2">The sequence shown here is derived from an EMBL/GenBank/DDBJ whole genome shotgun (WGS) entry which is preliminary data.</text>
</comment>
<feature type="transmembrane region" description="Helical" evidence="1">
    <location>
        <begin position="118"/>
        <end position="141"/>
    </location>
</feature>
<feature type="transmembrane region" description="Helical" evidence="1">
    <location>
        <begin position="256"/>
        <end position="277"/>
    </location>
</feature>
<dbReference type="AlphaFoldDB" id="A0ABD3QQR8"/>
<proteinExistence type="predicted"/>
<keyword evidence="1" id="KW-1133">Transmembrane helix</keyword>
<accession>A0ABD3QQR8</accession>
<evidence type="ECO:0000256" key="1">
    <source>
        <dbReference type="SAM" id="Phobius"/>
    </source>
</evidence>
<dbReference type="EMBL" id="JABMIG020000020">
    <property type="protein sequence ID" value="KAL3802402.1"/>
    <property type="molecule type" value="Genomic_DNA"/>
</dbReference>
<keyword evidence="1" id="KW-0812">Transmembrane</keyword>
<name>A0ABD3QQR8_9STRA</name>
<protein>
    <submittedName>
        <fullName evidence="2">Uncharacterized protein</fullName>
    </submittedName>
</protein>
<feature type="transmembrane region" description="Helical" evidence="1">
    <location>
        <begin position="310"/>
        <end position="334"/>
    </location>
</feature>
<sequence length="344" mass="38230">MSVCFRSKKMRIYEDDGDGIRPTNLNPQVPWINNTLYSNKTHDSTMTIDDNNNLHQPLLADDNREPVLETNTKSDDDVASPLVLTSGASTDLENATTSPRRCCRCAVNCFTWLSQNKWLTYIVLFSFLTWAAFILSLYVTYSCDIILVRWNANSLNLSVSGVGIFRFQQRTRNVPRNRNEINCVEYGSYNLHAEIQKIEDFFPVDKKLRVLSVLAPTLAGVVFLGIMGLMVLASLYPDKFMNRLTNREYPWKSLSISYVLGGVILIAAGTLELIVVLDLLNIANPVNDIHESPICNSAYSTCRLGGGGKVAITASSFCYGAALIALAAACITVGSKFKESRGRR</sequence>
<keyword evidence="1" id="KW-0472">Membrane</keyword>